<evidence type="ECO:0000313" key="3">
    <source>
        <dbReference type="Proteomes" id="UP000267078"/>
    </source>
</evidence>
<comment type="caution">
    <text evidence="2">The sequence shown here is derived from an EMBL/GenBank/DDBJ whole genome shotgun (WGS) entry which is preliminary data.</text>
</comment>
<reference evidence="2 3" key="1">
    <citation type="submission" date="2018-08" db="EMBL/GenBank/DDBJ databases">
        <title>Recombination of ecologically and evolutionarily significant loci maintains genetic cohesion in the Pseudomonas syringae species complex.</title>
        <authorList>
            <person name="Dillon M."/>
            <person name="Thakur S."/>
            <person name="Almeida R.N.D."/>
            <person name="Weir B.S."/>
            <person name="Guttman D.S."/>
        </authorList>
    </citation>
    <scope>NUCLEOTIDE SEQUENCE [LARGE SCALE GENOMIC DNA]</scope>
    <source>
        <strain evidence="2 3">1449B</strain>
    </source>
</reference>
<evidence type="ECO:0000256" key="1">
    <source>
        <dbReference type="SAM" id="MobiDB-lite"/>
    </source>
</evidence>
<sequence length="188" mass="19784">MEARESPTNTKPTAACLNTTPKNASTAKNSATTPPATALTSTPAASTASKTTASKSGATTNTNTTRGATWSRKSSASSAGRPSPTTAKTAWSKPRPWPTVRWKAPAATSTTAWAGALANSGRSRVRPTRNAFSGRDCGCCVKRVLGRAACTSTNPAAMRRSLVLISAKVRWRTGFITSTPTRSVRRWR</sequence>
<dbReference type="Proteomes" id="UP000267078">
    <property type="component" value="Unassembled WGS sequence"/>
</dbReference>
<feature type="compositionally biased region" description="Low complexity" evidence="1">
    <location>
        <begin position="30"/>
        <end position="69"/>
    </location>
</feature>
<dbReference type="AlphaFoldDB" id="A0A7Z6Y9F3"/>
<gene>
    <name evidence="2" type="ORF">ALP21_200299</name>
</gene>
<protein>
    <submittedName>
        <fullName evidence="2">Uncharacterized protein</fullName>
    </submittedName>
</protein>
<feature type="compositionally biased region" description="Polar residues" evidence="1">
    <location>
        <begin position="1"/>
        <end position="29"/>
    </location>
</feature>
<evidence type="ECO:0000313" key="2">
    <source>
        <dbReference type="EMBL" id="RMU90985.1"/>
    </source>
</evidence>
<accession>A0A7Z6Y9F3</accession>
<feature type="compositionally biased region" description="Polar residues" evidence="1">
    <location>
        <begin position="71"/>
        <end position="89"/>
    </location>
</feature>
<proteinExistence type="predicted"/>
<feature type="region of interest" description="Disordered" evidence="1">
    <location>
        <begin position="1"/>
        <end position="98"/>
    </location>
</feature>
<organism evidence="2 3">
    <name type="scientific">Pseudomonas savastanoi pv. phaseolicola</name>
    <name type="common">Pseudomonas syringae pv. phaseolicola</name>
    <dbReference type="NCBI Taxonomy" id="319"/>
    <lineage>
        <taxon>Bacteria</taxon>
        <taxon>Pseudomonadati</taxon>
        <taxon>Pseudomonadota</taxon>
        <taxon>Gammaproteobacteria</taxon>
        <taxon>Pseudomonadales</taxon>
        <taxon>Pseudomonadaceae</taxon>
        <taxon>Pseudomonas</taxon>
    </lineage>
</organism>
<dbReference type="EMBL" id="RBUI01000036">
    <property type="protein sequence ID" value="RMU90985.1"/>
    <property type="molecule type" value="Genomic_DNA"/>
</dbReference>
<name>A0A7Z6Y9F3_PSESH</name>